<dbReference type="PANTHER" id="PTHR43317">
    <property type="entry name" value="THERMOSPERMINE SYNTHASE ACAULIS5"/>
    <property type="match status" value="1"/>
</dbReference>
<keyword evidence="10" id="KW-0704">Schiff base</keyword>
<dbReference type="InterPro" id="IPR030374">
    <property type="entry name" value="PABS"/>
</dbReference>
<evidence type="ECO:0000256" key="7">
    <source>
        <dbReference type="ARBA" id="ARBA00023115"/>
    </source>
</evidence>
<dbReference type="InterPro" id="IPR001045">
    <property type="entry name" value="Spermi_synthase"/>
</dbReference>
<dbReference type="Pfam" id="PF01564">
    <property type="entry name" value="Spermine_synth"/>
    <property type="match status" value="1"/>
</dbReference>
<dbReference type="InterPro" id="IPR029063">
    <property type="entry name" value="SAM-dependent_MTases_sf"/>
</dbReference>
<name>A0A127Q0P1_9BURK</name>
<comment type="catalytic activity">
    <reaction evidence="12">
        <text>S-adenosyl 3-(methylsulfanyl)propylamine + spermidine = thermospermine + S-methyl-5'-thioadenosine + H(+)</text>
        <dbReference type="Rhea" id="RHEA:30515"/>
        <dbReference type="ChEBI" id="CHEBI:15378"/>
        <dbReference type="ChEBI" id="CHEBI:17509"/>
        <dbReference type="ChEBI" id="CHEBI:57443"/>
        <dbReference type="ChEBI" id="CHEBI:57834"/>
        <dbReference type="ChEBI" id="CHEBI:59903"/>
        <dbReference type="EC" id="2.5.1.79"/>
    </reaction>
</comment>
<dbReference type="PANTHER" id="PTHR43317:SF1">
    <property type="entry name" value="THERMOSPERMINE SYNTHASE ACAULIS5"/>
    <property type="match status" value="1"/>
</dbReference>
<dbReference type="STRING" id="279113.CPter91_1216"/>
<dbReference type="AlphaFoldDB" id="A0A127Q0P1"/>
<evidence type="ECO:0000256" key="5">
    <source>
        <dbReference type="ARBA" id="ARBA00022813"/>
    </source>
</evidence>
<keyword evidence="8" id="KW-0865">Zymogen</keyword>
<evidence type="ECO:0000256" key="11">
    <source>
        <dbReference type="ARBA" id="ARBA00023317"/>
    </source>
</evidence>
<dbReference type="KEGG" id="cpra:CPter91_1216"/>
<feature type="binding site" evidence="13">
    <location>
        <position position="234"/>
    </location>
    <ligand>
        <name>spermidine</name>
        <dbReference type="ChEBI" id="CHEBI:57834"/>
    </ligand>
</feature>
<comment type="subunit">
    <text evidence="13">Homodimer or homotetramer.</text>
</comment>
<dbReference type="UniPathway" id="UPA00248">
    <property type="reaction ID" value="UER00314"/>
</dbReference>
<keyword evidence="9" id="KW-0456">Lyase</keyword>
<keyword evidence="5" id="KW-0068">Autocatalytic cleavage</keyword>
<evidence type="ECO:0000256" key="12">
    <source>
        <dbReference type="ARBA" id="ARBA00048874"/>
    </source>
</evidence>
<proteinExistence type="inferred from homology"/>
<evidence type="ECO:0000256" key="9">
    <source>
        <dbReference type="ARBA" id="ARBA00023239"/>
    </source>
</evidence>
<evidence type="ECO:0000256" key="10">
    <source>
        <dbReference type="ARBA" id="ARBA00023270"/>
    </source>
</evidence>
<comment type="cofactor">
    <cofactor evidence="1">
        <name>pyruvate</name>
        <dbReference type="ChEBI" id="CHEBI:15361"/>
    </cofactor>
</comment>
<evidence type="ECO:0000259" key="15">
    <source>
        <dbReference type="PROSITE" id="PS51006"/>
    </source>
</evidence>
<dbReference type="GO" id="GO:0010487">
    <property type="term" value="F:thermospermine synthase activity"/>
    <property type="evidence" value="ECO:0007669"/>
    <property type="project" value="UniProtKB-EC"/>
</dbReference>
<dbReference type="HAMAP" id="MF_00198">
    <property type="entry name" value="Spermidine_synth"/>
    <property type="match status" value="1"/>
</dbReference>
<keyword evidence="7 13" id="KW-0620">Polyamine biosynthesis</keyword>
<feature type="binding site" evidence="13">
    <location>
        <begin position="286"/>
        <end position="287"/>
    </location>
    <ligand>
        <name>S-methyl-5'-thioadenosine</name>
        <dbReference type="ChEBI" id="CHEBI:17509"/>
    </ligand>
</feature>
<feature type="binding site" evidence="13">
    <location>
        <position position="210"/>
    </location>
    <ligand>
        <name>spermidine</name>
        <dbReference type="ChEBI" id="CHEBI:57834"/>
    </ligand>
</feature>
<accession>A0A127Q0P1</accession>
<comment type="function">
    <text evidence="13">Catalyzes the irreversible transfer of a propylamine group from the amino donor S-adenosylmethioninamine (decarboxy-AdoMet) to putrescine (1,4-diaminobutane) to yield spermidine.</text>
</comment>
<evidence type="ECO:0000256" key="6">
    <source>
        <dbReference type="ARBA" id="ARBA00023066"/>
    </source>
</evidence>
<evidence type="ECO:0000313" key="16">
    <source>
        <dbReference type="EMBL" id="AMP03599.1"/>
    </source>
</evidence>
<evidence type="ECO:0000256" key="1">
    <source>
        <dbReference type="ARBA" id="ARBA00001928"/>
    </source>
</evidence>
<keyword evidence="11" id="KW-0670">Pyruvate</keyword>
<feature type="binding site" evidence="13">
    <location>
        <position position="179"/>
    </location>
    <ligand>
        <name>S-methyl-5'-thioadenosine</name>
        <dbReference type="ChEBI" id="CHEBI:17509"/>
    </ligand>
</feature>
<dbReference type="CDD" id="cd02440">
    <property type="entry name" value="AdoMet_MTases"/>
    <property type="match status" value="1"/>
</dbReference>
<dbReference type="SUPFAM" id="SSF53335">
    <property type="entry name" value="S-adenosyl-L-methionine-dependent methyltransferases"/>
    <property type="match status" value="1"/>
</dbReference>
<feature type="active site" description="Proton acceptor" evidence="13 14">
    <location>
        <position position="310"/>
    </location>
</feature>
<evidence type="ECO:0000256" key="14">
    <source>
        <dbReference type="PROSITE-ProRule" id="PRU00354"/>
    </source>
</evidence>
<dbReference type="InterPro" id="IPR003826">
    <property type="entry name" value="AdoMetDC_fam_prok"/>
</dbReference>
<keyword evidence="4" id="KW-0210">Decarboxylase</keyword>
<dbReference type="EMBL" id="CP013234">
    <property type="protein sequence ID" value="AMP03599.1"/>
    <property type="molecule type" value="Genomic_DNA"/>
</dbReference>
<protein>
    <recommendedName>
        <fullName evidence="13">Polyamine aminopropyltransferase</fullName>
    </recommendedName>
    <alternativeName>
        <fullName evidence="13">Putrescine aminopropyltransferase</fullName>
        <shortName evidence="13">PAPT</shortName>
    </alternativeName>
    <alternativeName>
        <fullName evidence="13">Spermidine synthase</fullName>
        <shortName evidence="13">SPDS</shortName>
        <shortName evidence="13">SPDSY</shortName>
        <ecNumber evidence="13">2.5.1.16</ecNumber>
    </alternativeName>
</protein>
<evidence type="ECO:0000256" key="2">
    <source>
        <dbReference type="ARBA" id="ARBA00007867"/>
    </source>
</evidence>
<dbReference type="Gene3D" id="3.60.90.10">
    <property type="entry name" value="S-adenosylmethionine decarboxylase"/>
    <property type="match status" value="1"/>
</dbReference>
<gene>
    <name evidence="13 16" type="primary">speE</name>
    <name evidence="16" type="ORF">CPter91_1216</name>
</gene>
<dbReference type="InterPro" id="IPR035246">
    <property type="entry name" value="Spermidine_synt_N"/>
</dbReference>
<organism evidence="16 17">
    <name type="scientific">Collimonas pratensis</name>
    <dbReference type="NCBI Taxonomy" id="279113"/>
    <lineage>
        <taxon>Bacteria</taxon>
        <taxon>Pseudomonadati</taxon>
        <taxon>Pseudomonadota</taxon>
        <taxon>Betaproteobacteria</taxon>
        <taxon>Burkholderiales</taxon>
        <taxon>Oxalobacteraceae</taxon>
        <taxon>Collimonas</taxon>
    </lineage>
</organism>
<reference evidence="16 17" key="1">
    <citation type="submission" date="2015-11" db="EMBL/GenBank/DDBJ databases">
        <title>Exploring the genomic traits of fungus-feeding bacterial genus Collimonas.</title>
        <authorList>
            <person name="Song C."/>
            <person name="Schmidt R."/>
            <person name="de Jager V."/>
            <person name="Krzyzanowska D."/>
            <person name="Jongedijk E."/>
            <person name="Cankar K."/>
            <person name="Beekwilder J."/>
            <person name="van Veen A."/>
            <person name="de Boer W."/>
            <person name="van Veen J.A."/>
            <person name="Garbeva P."/>
        </authorList>
    </citation>
    <scope>NUCLEOTIDE SEQUENCE [LARGE SCALE GENOMIC DNA]</scope>
    <source>
        <strain evidence="16 17">Ter91</strain>
    </source>
</reference>
<dbReference type="PATRIC" id="fig|279113.9.peg.1212"/>
<comment type="pathway">
    <text evidence="13">Amine and polyamine biosynthesis; spermidine biosynthesis; spermidine from putrescine: step 1/1.</text>
</comment>
<dbReference type="Gene3D" id="3.40.50.150">
    <property type="entry name" value="Vaccinia Virus protein VP39"/>
    <property type="match status" value="1"/>
</dbReference>
<dbReference type="InterPro" id="IPR016067">
    <property type="entry name" value="S-AdoMet_deCO2ase_core"/>
</dbReference>
<sequence length="441" mass="48741">MWIYWHFHIHFIPPDFFFIEQTMQGLHLTADCYDCRCAPGLLLDPALLREFVLTQTRRAGLTIVGEKFHPFQAADGSAAGVTCALLLAESHLAVHTWPERQAVTLDVYVCNFTEDNSAKASGLLQALIAGFAATRWQTQRLQRGNGANGQTLALEQLTPHSAYGTALAPPLVQTESPFQRIEIADSAEFGKVMRLDGAFMTSERDEFFYHECLVHPAALSHPQPRRALIVGGGDGGSSEELLKHPSIEHITLCEIDPLVIQLARTHLQQIHRGALDDPRVQHVARDGFAFVMAAAQAPLADQLYDLILLDLTDPQAADGSTLAADCYTQEFLQACRTVLAPGGALVMHLGSPFHHPQRFGQLRRRLGEVFRQVSPYTVHVPLYGALWGMAVASDTLDPRQLDSKVIGIRMQERALADLQYYNENVHPALFALPNFVQNLGA</sequence>
<dbReference type="Gene3D" id="2.30.140.10">
    <property type="entry name" value="Spermidine synthase, tetramerisation domain"/>
    <property type="match status" value="1"/>
</dbReference>
<comment type="catalytic activity">
    <reaction evidence="13">
        <text>S-adenosyl 3-(methylsulfanyl)propylamine + putrescine = S-methyl-5'-thioadenosine + spermidine + H(+)</text>
        <dbReference type="Rhea" id="RHEA:12721"/>
        <dbReference type="ChEBI" id="CHEBI:15378"/>
        <dbReference type="ChEBI" id="CHEBI:17509"/>
        <dbReference type="ChEBI" id="CHEBI:57443"/>
        <dbReference type="ChEBI" id="CHEBI:57834"/>
        <dbReference type="ChEBI" id="CHEBI:326268"/>
        <dbReference type="EC" id="2.5.1.16"/>
    </reaction>
</comment>
<dbReference type="NCBIfam" id="NF002010">
    <property type="entry name" value="PRK00811.1"/>
    <property type="match status" value="1"/>
</dbReference>
<comment type="caution">
    <text evidence="13">Lacks conserved residue(s) required for the propagation of feature annotation.</text>
</comment>
<dbReference type="GO" id="GO:0004014">
    <property type="term" value="F:adenosylmethionine decarboxylase activity"/>
    <property type="evidence" value="ECO:0007669"/>
    <property type="project" value="InterPro"/>
</dbReference>
<dbReference type="GO" id="GO:0004766">
    <property type="term" value="F:spermidine synthase activity"/>
    <property type="evidence" value="ECO:0007669"/>
    <property type="project" value="UniProtKB-UniRule"/>
</dbReference>
<evidence type="ECO:0000256" key="3">
    <source>
        <dbReference type="ARBA" id="ARBA00022679"/>
    </source>
</evidence>
<evidence type="ECO:0000256" key="13">
    <source>
        <dbReference type="HAMAP-Rule" id="MF_00198"/>
    </source>
</evidence>
<dbReference type="Proteomes" id="UP000074561">
    <property type="component" value="Chromosome"/>
</dbReference>
<evidence type="ECO:0000256" key="4">
    <source>
        <dbReference type="ARBA" id="ARBA00022793"/>
    </source>
</evidence>
<dbReference type="InterPro" id="IPR037163">
    <property type="entry name" value="Spermidine_synt_N_sf"/>
</dbReference>
<dbReference type="Pfam" id="PF17284">
    <property type="entry name" value="Spermine_synt_N"/>
    <property type="match status" value="1"/>
</dbReference>
<feature type="binding site" evidence="13">
    <location>
        <position position="254"/>
    </location>
    <ligand>
        <name>S-methyl-5'-thioadenosine</name>
        <dbReference type="ChEBI" id="CHEBI:17509"/>
    </ligand>
</feature>
<evidence type="ECO:0000313" key="17">
    <source>
        <dbReference type="Proteomes" id="UP000074561"/>
    </source>
</evidence>
<dbReference type="Pfam" id="PF02675">
    <property type="entry name" value="AdoMet_dc"/>
    <property type="match status" value="1"/>
</dbReference>
<dbReference type="SUPFAM" id="SSF56276">
    <property type="entry name" value="S-adenosylmethionine decarboxylase"/>
    <property type="match status" value="1"/>
</dbReference>
<keyword evidence="6 13" id="KW-0745">Spermidine biosynthesis</keyword>
<comment type="similarity">
    <text evidence="2 13">Belongs to the spermidine/spermine synthase family.</text>
</comment>
<dbReference type="EC" id="2.5.1.16" evidence="13"/>
<dbReference type="PROSITE" id="PS51006">
    <property type="entry name" value="PABS_2"/>
    <property type="match status" value="1"/>
</dbReference>
<dbReference type="GO" id="GO:0008295">
    <property type="term" value="P:spermidine biosynthetic process"/>
    <property type="evidence" value="ECO:0007669"/>
    <property type="project" value="UniProtKB-UniRule"/>
</dbReference>
<feature type="domain" description="PABS" evidence="15">
    <location>
        <begin position="150"/>
        <end position="394"/>
    </location>
</feature>
<keyword evidence="3 13" id="KW-0808">Transferase</keyword>
<evidence type="ECO:0000256" key="8">
    <source>
        <dbReference type="ARBA" id="ARBA00023145"/>
    </source>
</evidence>